<evidence type="ECO:0000313" key="2">
    <source>
        <dbReference type="Proteomes" id="UP001057402"/>
    </source>
</evidence>
<comment type="caution">
    <text evidence="1">The sequence shown here is derived from an EMBL/GenBank/DDBJ whole genome shotgun (WGS) entry which is preliminary data.</text>
</comment>
<accession>A0ACB9MEM2</accession>
<dbReference type="EMBL" id="CM042889">
    <property type="protein sequence ID" value="KAI4321260.1"/>
    <property type="molecule type" value="Genomic_DNA"/>
</dbReference>
<reference evidence="2" key="1">
    <citation type="journal article" date="2023" name="Front. Plant Sci.">
        <title>Chromosomal-level genome assembly of Melastoma candidum provides insights into trichome evolution.</title>
        <authorList>
            <person name="Zhong Y."/>
            <person name="Wu W."/>
            <person name="Sun C."/>
            <person name="Zou P."/>
            <person name="Liu Y."/>
            <person name="Dai S."/>
            <person name="Zhou R."/>
        </authorList>
    </citation>
    <scope>NUCLEOTIDE SEQUENCE [LARGE SCALE GENOMIC DNA]</scope>
</reference>
<gene>
    <name evidence="1" type="ORF">MLD38_034659</name>
</gene>
<evidence type="ECO:0000313" key="1">
    <source>
        <dbReference type="EMBL" id="KAI4321260.1"/>
    </source>
</evidence>
<organism evidence="1 2">
    <name type="scientific">Melastoma candidum</name>
    <dbReference type="NCBI Taxonomy" id="119954"/>
    <lineage>
        <taxon>Eukaryota</taxon>
        <taxon>Viridiplantae</taxon>
        <taxon>Streptophyta</taxon>
        <taxon>Embryophyta</taxon>
        <taxon>Tracheophyta</taxon>
        <taxon>Spermatophyta</taxon>
        <taxon>Magnoliopsida</taxon>
        <taxon>eudicotyledons</taxon>
        <taxon>Gunneridae</taxon>
        <taxon>Pentapetalae</taxon>
        <taxon>rosids</taxon>
        <taxon>malvids</taxon>
        <taxon>Myrtales</taxon>
        <taxon>Melastomataceae</taxon>
        <taxon>Melastomatoideae</taxon>
        <taxon>Melastomateae</taxon>
        <taxon>Melastoma</taxon>
    </lineage>
</organism>
<proteinExistence type="predicted"/>
<name>A0ACB9MEM2_9MYRT</name>
<protein>
    <submittedName>
        <fullName evidence="1">Uncharacterized protein</fullName>
    </submittedName>
</protein>
<sequence>MKTTNPELKKGAWTEEEDALLRNCIERHGEGKWHLIPFRTGLNRCRRSCRLRWLNYLKPNIKRGEFEDDEVDLVIRLHNLLGNRWSLIAGRIPGRTANDVKNYWNTRLARKVVAENKKSRCRTKGVPIVKVIKPHPRTFSRTASWVRGTATLITCPALRLYNHDINLEDKCTSPPPETEAGAAWWEGLSGDMADLDRAHTFGCLQGVSLVGELLAETSKTTVEGSLVRDDEGDVISFDIDLWQHSDTTPQPVA</sequence>
<keyword evidence="2" id="KW-1185">Reference proteome</keyword>
<dbReference type="Proteomes" id="UP001057402">
    <property type="component" value="Chromosome 10"/>
</dbReference>